<dbReference type="AlphaFoldDB" id="A0A919TDF1"/>
<dbReference type="Proteomes" id="UP000677082">
    <property type="component" value="Unassembled WGS sequence"/>
</dbReference>
<comment type="caution">
    <text evidence="3">The sequence shown here is derived from an EMBL/GenBank/DDBJ whole genome shotgun (WGS) entry which is preliminary data.</text>
</comment>
<sequence>MNRFTRILTMAGLGLVTGVTMAAGPAMASTSSDQGTSKSGANASEQRRHGDRLVKVFRTWGACDRAGEYGEDRGYWDDYDCERVGGFSGRRGYALVVDYDDWGHGWSGHFPGSWGGSWRPYPGNWGPSWGGGNWGGGGWGGGFHPVGGGFHPPFGGGIRPPFVSPVGAGPLTGGLPGGPPAQGSTP</sequence>
<evidence type="ECO:0000256" key="1">
    <source>
        <dbReference type="SAM" id="MobiDB-lite"/>
    </source>
</evidence>
<keyword evidence="2" id="KW-0732">Signal</keyword>
<reference evidence="3 4" key="1">
    <citation type="submission" date="2021-03" db="EMBL/GenBank/DDBJ databases">
        <title>Whole genome shotgun sequence of Actinoplanes toevensis NBRC 105298.</title>
        <authorList>
            <person name="Komaki H."/>
            <person name="Tamura T."/>
        </authorList>
    </citation>
    <scope>NUCLEOTIDE SEQUENCE [LARGE SCALE GENOMIC DNA]</scope>
    <source>
        <strain evidence="3 4">NBRC 105298</strain>
    </source>
</reference>
<dbReference type="EMBL" id="BOQN01000072">
    <property type="protein sequence ID" value="GIM93969.1"/>
    <property type="molecule type" value="Genomic_DNA"/>
</dbReference>
<evidence type="ECO:0000313" key="3">
    <source>
        <dbReference type="EMBL" id="GIM93969.1"/>
    </source>
</evidence>
<gene>
    <name evidence="3" type="ORF">Ato02nite_057620</name>
</gene>
<feature type="region of interest" description="Disordered" evidence="1">
    <location>
        <begin position="26"/>
        <end position="48"/>
    </location>
</feature>
<feature type="chain" id="PRO_5039589802" evidence="2">
    <location>
        <begin position="23"/>
        <end position="186"/>
    </location>
</feature>
<proteinExistence type="predicted"/>
<evidence type="ECO:0000256" key="2">
    <source>
        <dbReference type="SAM" id="SignalP"/>
    </source>
</evidence>
<accession>A0A919TDF1</accession>
<name>A0A919TDF1_9ACTN</name>
<feature type="compositionally biased region" description="Polar residues" evidence="1">
    <location>
        <begin position="28"/>
        <end position="44"/>
    </location>
</feature>
<evidence type="ECO:0000313" key="4">
    <source>
        <dbReference type="Proteomes" id="UP000677082"/>
    </source>
</evidence>
<feature type="signal peptide" evidence="2">
    <location>
        <begin position="1"/>
        <end position="22"/>
    </location>
</feature>
<dbReference type="RefSeq" id="WP_213009763.1">
    <property type="nucleotide sequence ID" value="NZ_BOQN01000072.1"/>
</dbReference>
<organism evidence="3 4">
    <name type="scientific">Paractinoplanes toevensis</name>
    <dbReference type="NCBI Taxonomy" id="571911"/>
    <lineage>
        <taxon>Bacteria</taxon>
        <taxon>Bacillati</taxon>
        <taxon>Actinomycetota</taxon>
        <taxon>Actinomycetes</taxon>
        <taxon>Micromonosporales</taxon>
        <taxon>Micromonosporaceae</taxon>
        <taxon>Paractinoplanes</taxon>
    </lineage>
</organism>
<feature type="region of interest" description="Disordered" evidence="1">
    <location>
        <begin position="165"/>
        <end position="186"/>
    </location>
</feature>
<protein>
    <submittedName>
        <fullName evidence="3">Uncharacterized protein</fullName>
    </submittedName>
</protein>
<keyword evidence="4" id="KW-1185">Reference proteome</keyword>